<comment type="subcellular location">
    <subcellularLocation>
        <location evidence="1">Membrane</location>
        <topology evidence="1">Multi-pass membrane protein</topology>
    </subcellularLocation>
</comment>
<dbReference type="PANTHER" id="PTHR24064">
    <property type="entry name" value="SOLUTE CARRIER FAMILY 22 MEMBER"/>
    <property type="match status" value="1"/>
</dbReference>
<evidence type="ECO:0000313" key="7">
    <source>
        <dbReference type="EMBL" id="CAK8696303.1"/>
    </source>
</evidence>
<feature type="transmembrane region" description="Helical" evidence="5">
    <location>
        <begin position="233"/>
        <end position="249"/>
    </location>
</feature>
<evidence type="ECO:0000313" key="8">
    <source>
        <dbReference type="Proteomes" id="UP001642483"/>
    </source>
</evidence>
<gene>
    <name evidence="7" type="ORF">CVLEPA_LOCUS29466</name>
</gene>
<keyword evidence="4 5" id="KW-0472">Membrane</keyword>
<feature type="transmembrane region" description="Helical" evidence="5">
    <location>
        <begin position="437"/>
        <end position="460"/>
    </location>
</feature>
<feature type="transmembrane region" description="Helical" evidence="5">
    <location>
        <begin position="500"/>
        <end position="520"/>
    </location>
</feature>
<evidence type="ECO:0000256" key="3">
    <source>
        <dbReference type="ARBA" id="ARBA00022989"/>
    </source>
</evidence>
<feature type="transmembrane region" description="Helical" evidence="5">
    <location>
        <begin position="201"/>
        <end position="221"/>
    </location>
</feature>
<dbReference type="Proteomes" id="UP001642483">
    <property type="component" value="Unassembled WGS sequence"/>
</dbReference>
<keyword evidence="3 5" id="KW-1133">Transmembrane helix</keyword>
<feature type="transmembrane region" description="Helical" evidence="5">
    <location>
        <begin position="261"/>
        <end position="280"/>
    </location>
</feature>
<keyword evidence="2 5" id="KW-0812">Transmembrane</keyword>
<dbReference type="SUPFAM" id="SSF103473">
    <property type="entry name" value="MFS general substrate transporter"/>
    <property type="match status" value="1"/>
</dbReference>
<comment type="caution">
    <text evidence="7">The sequence shown here is derived from an EMBL/GenBank/DDBJ whole genome shotgun (WGS) entry which is preliminary data.</text>
</comment>
<dbReference type="EMBL" id="CAWYQH010000152">
    <property type="protein sequence ID" value="CAK8696303.1"/>
    <property type="molecule type" value="Genomic_DNA"/>
</dbReference>
<dbReference type="InterPro" id="IPR011701">
    <property type="entry name" value="MFS"/>
</dbReference>
<proteinExistence type="predicted"/>
<name>A0ABP0GYW6_CLALP</name>
<accession>A0ABP0GYW6</accession>
<evidence type="ECO:0000256" key="4">
    <source>
        <dbReference type="ARBA" id="ARBA00023136"/>
    </source>
</evidence>
<dbReference type="InterPro" id="IPR036259">
    <property type="entry name" value="MFS_trans_sf"/>
</dbReference>
<evidence type="ECO:0000256" key="5">
    <source>
        <dbReference type="SAM" id="Phobius"/>
    </source>
</evidence>
<dbReference type="Pfam" id="PF07690">
    <property type="entry name" value="MFS_1"/>
    <property type="match status" value="1"/>
</dbReference>
<dbReference type="InterPro" id="IPR020846">
    <property type="entry name" value="MFS_dom"/>
</dbReference>
<reference evidence="7 8" key="1">
    <citation type="submission" date="2024-02" db="EMBL/GenBank/DDBJ databases">
        <authorList>
            <person name="Daric V."/>
            <person name="Darras S."/>
        </authorList>
    </citation>
    <scope>NUCLEOTIDE SEQUENCE [LARGE SCALE GENOMIC DNA]</scope>
</reference>
<evidence type="ECO:0000256" key="2">
    <source>
        <dbReference type="ARBA" id="ARBA00022692"/>
    </source>
</evidence>
<feature type="transmembrane region" description="Helical" evidence="5">
    <location>
        <begin position="472"/>
        <end position="494"/>
    </location>
</feature>
<feature type="transmembrane region" description="Helical" evidence="5">
    <location>
        <begin position="350"/>
        <end position="371"/>
    </location>
</feature>
<feature type="domain" description="Major facilitator superfamily (MFS) profile" evidence="6">
    <location>
        <begin position="33"/>
        <end position="524"/>
    </location>
</feature>
<feature type="transmembrane region" description="Helical" evidence="5">
    <location>
        <begin position="383"/>
        <end position="401"/>
    </location>
</feature>
<feature type="transmembrane region" description="Helical" evidence="5">
    <location>
        <begin position="176"/>
        <end position="195"/>
    </location>
</feature>
<protein>
    <recommendedName>
        <fullName evidence="6">Major facilitator superfamily (MFS) profile domain-containing protein</fullName>
    </recommendedName>
</protein>
<keyword evidence="8" id="KW-1185">Reference proteome</keyword>
<dbReference type="PROSITE" id="PS00216">
    <property type="entry name" value="SUGAR_TRANSPORT_1"/>
    <property type="match status" value="1"/>
</dbReference>
<evidence type="ECO:0000256" key="1">
    <source>
        <dbReference type="ARBA" id="ARBA00004141"/>
    </source>
</evidence>
<dbReference type="InterPro" id="IPR005829">
    <property type="entry name" value="Sugar_transporter_CS"/>
</dbReference>
<dbReference type="PROSITE" id="PS50850">
    <property type="entry name" value="MFS"/>
    <property type="match status" value="1"/>
</dbReference>
<sequence length="570" mass="64309">MSQEVPKESLKKQTSELWKLFAFERYQKRLCLLLFLATFPNAFSGLQFLIIHFTPTYECSRMMETVKNETESFPFVKYSRVVDKNGNKDPCFMHNVLASKYFTTTAEANRSVNETPVVNCDKIRYNSIYTSAVTEFDMICENAWKKHFLVSLYMVGKAVGGQFGGVLSDRFGRRPVFLFFTFLQFVASFLTSFAWNFTSYAIITFLSGTTAVVNFYAAMLLGNEAVEPSKRNLMYFATESGFACGYMIMPLVGKFISDWRWFLRFSAFIGIIYIPYYWLIDETPIWLLANNRTEDAKLLFAKILKMNKIEVSLSETDLKELKSLLKHGSAKNEPSNVMLHYKKLCKSPILLWRLFILSYTWAVVSMSYYVIALNNDNLSGDRFLNIFYAGLVEAASGVFFFAGSTKMGAHNAFMLMMIVDGLLLGCIPLLASWSGKAVLVFTMLSKLLVAIAYNLVILYTGDVFPTTSRHSVIGLVDAFSRLGGICAPLIIFAGENGNTLASSIGMGIAIFVSGLLFCFLPNTKNTPLPNTVEEAIKMKSVISIWYHQFFNKKSVSTEDDFAEAFEGQSV</sequence>
<feature type="transmembrane region" description="Helical" evidence="5">
    <location>
        <begin position="413"/>
        <end position="431"/>
    </location>
</feature>
<feature type="transmembrane region" description="Helical" evidence="5">
    <location>
        <begin position="32"/>
        <end position="53"/>
    </location>
</feature>
<dbReference type="Gene3D" id="1.20.1250.20">
    <property type="entry name" value="MFS general substrate transporter like domains"/>
    <property type="match status" value="1"/>
</dbReference>
<evidence type="ECO:0000259" key="6">
    <source>
        <dbReference type="PROSITE" id="PS50850"/>
    </source>
</evidence>
<organism evidence="7 8">
    <name type="scientific">Clavelina lepadiformis</name>
    <name type="common">Light-bulb sea squirt</name>
    <name type="synonym">Ascidia lepadiformis</name>
    <dbReference type="NCBI Taxonomy" id="159417"/>
    <lineage>
        <taxon>Eukaryota</taxon>
        <taxon>Metazoa</taxon>
        <taxon>Chordata</taxon>
        <taxon>Tunicata</taxon>
        <taxon>Ascidiacea</taxon>
        <taxon>Aplousobranchia</taxon>
        <taxon>Clavelinidae</taxon>
        <taxon>Clavelina</taxon>
    </lineage>
</organism>